<sequence length="498" mass="57290">MIKEQGKISLRSELKERFIEWCNYSTTHGIPNIARSDSKTVKLIWFVCLSAGSVYCFYSIVTILISFLSFGVLINIEVVEKAPIEFPAVTVCNLNPLDRRYSQSYIDEVLSKHNISHVKDTNRIDINPHTVKYLIKANILADKNLTWQQIRQFGFEIDFMLLTCFYNDKPCNASDFVWVYDFDFGNCFTFNSGNDQKGNKVPIRLMNEPGSDRSFKLELFLGDEFSQGIWMQQSGARVIVHNQSVEALIEAEGKELATNYQTDIGITRTFVSKLEYPYSNCVKNIYSPDGHKSEYFKAMFNILNMTTYRQKNCIRLCVQKFIKDSCGCVDPKLPNIYKSVPYCATLSLLNCISNSRIEYLKKSDECKECPLECDSVDYQLRTSKSRYPTMYYTNYLRYQTDLVSRFPLTTVVSDNHIQKNIVLLNVFYDDLATTYVHEIQEVSADALFGTIGGNLGLFIGMSLLSFVEILEILIEVVLICLKKRRNNNQLILVKPVKF</sequence>
<evidence type="ECO:0000256" key="8">
    <source>
        <dbReference type="ARBA" id="ARBA00023136"/>
    </source>
</evidence>
<keyword evidence="3 11" id="KW-0894">Sodium channel</keyword>
<evidence type="ECO:0000256" key="11">
    <source>
        <dbReference type="RuleBase" id="RU000679"/>
    </source>
</evidence>
<evidence type="ECO:0000313" key="13">
    <source>
        <dbReference type="EMBL" id="CAF0708691.1"/>
    </source>
</evidence>
<comment type="similarity">
    <text evidence="11">Belongs to the amiloride-sensitive sodium channel (TC 1.A.6) family.</text>
</comment>
<evidence type="ECO:0000256" key="6">
    <source>
        <dbReference type="ARBA" id="ARBA00023053"/>
    </source>
</evidence>
<dbReference type="GO" id="GO:0015280">
    <property type="term" value="F:ligand-gated sodium channel activity"/>
    <property type="evidence" value="ECO:0007669"/>
    <property type="project" value="TreeGrafter"/>
</dbReference>
<keyword evidence="8 12" id="KW-0472">Membrane</keyword>
<keyword evidence="2 11" id="KW-0813">Transport</keyword>
<organism evidence="13 14">
    <name type="scientific">Brachionus calyciflorus</name>
    <dbReference type="NCBI Taxonomy" id="104777"/>
    <lineage>
        <taxon>Eukaryota</taxon>
        <taxon>Metazoa</taxon>
        <taxon>Spiralia</taxon>
        <taxon>Gnathifera</taxon>
        <taxon>Rotifera</taxon>
        <taxon>Eurotatoria</taxon>
        <taxon>Monogononta</taxon>
        <taxon>Pseudotrocha</taxon>
        <taxon>Ploima</taxon>
        <taxon>Brachionidae</taxon>
        <taxon>Brachionus</taxon>
    </lineage>
</organism>
<evidence type="ECO:0000256" key="1">
    <source>
        <dbReference type="ARBA" id="ARBA00004141"/>
    </source>
</evidence>
<dbReference type="GO" id="GO:0005886">
    <property type="term" value="C:plasma membrane"/>
    <property type="evidence" value="ECO:0007669"/>
    <property type="project" value="TreeGrafter"/>
</dbReference>
<keyword evidence="7 11" id="KW-0406">Ion transport</keyword>
<evidence type="ECO:0000313" key="14">
    <source>
        <dbReference type="Proteomes" id="UP000663879"/>
    </source>
</evidence>
<keyword evidence="6" id="KW-0915">Sodium</keyword>
<dbReference type="Gene3D" id="1.10.287.770">
    <property type="entry name" value="YojJ-like"/>
    <property type="match status" value="1"/>
</dbReference>
<dbReference type="EMBL" id="CAJNOC010000035">
    <property type="protein sequence ID" value="CAF0708691.1"/>
    <property type="molecule type" value="Genomic_DNA"/>
</dbReference>
<dbReference type="OrthoDB" id="6021021at2759"/>
<feature type="transmembrane region" description="Helical" evidence="12">
    <location>
        <begin position="455"/>
        <end position="481"/>
    </location>
</feature>
<evidence type="ECO:0000256" key="12">
    <source>
        <dbReference type="SAM" id="Phobius"/>
    </source>
</evidence>
<protein>
    <submittedName>
        <fullName evidence="13">Uncharacterized protein</fullName>
    </submittedName>
</protein>
<keyword evidence="10 11" id="KW-0407">Ion channel</keyword>
<dbReference type="InterPro" id="IPR001873">
    <property type="entry name" value="ENaC"/>
</dbReference>
<dbReference type="PANTHER" id="PTHR11690">
    <property type="entry name" value="AMILORIDE-SENSITIVE SODIUM CHANNEL-RELATED"/>
    <property type="match status" value="1"/>
</dbReference>
<keyword evidence="9 11" id="KW-0739">Sodium transport</keyword>
<dbReference type="AlphaFoldDB" id="A0A813LX93"/>
<accession>A0A813LX93</accession>
<dbReference type="PANTHER" id="PTHR11690:SF248">
    <property type="entry name" value="PICKPOCKET 17, ISOFORM A"/>
    <property type="match status" value="1"/>
</dbReference>
<dbReference type="Gene3D" id="2.60.470.10">
    <property type="entry name" value="Acid-sensing ion channels like domains"/>
    <property type="match status" value="1"/>
</dbReference>
<reference evidence="13" key="1">
    <citation type="submission" date="2021-02" db="EMBL/GenBank/DDBJ databases">
        <authorList>
            <person name="Nowell W R."/>
        </authorList>
    </citation>
    <scope>NUCLEOTIDE SEQUENCE</scope>
    <source>
        <strain evidence="13">Ploen Becks lab</strain>
    </source>
</reference>
<comment type="caution">
    <text evidence="13">The sequence shown here is derived from an EMBL/GenBank/DDBJ whole genome shotgun (WGS) entry which is preliminary data.</text>
</comment>
<comment type="subcellular location">
    <subcellularLocation>
        <location evidence="1">Membrane</location>
        <topology evidence="1">Multi-pass membrane protein</topology>
    </subcellularLocation>
</comment>
<name>A0A813LX93_9BILA</name>
<keyword evidence="5 12" id="KW-1133">Transmembrane helix</keyword>
<keyword evidence="14" id="KW-1185">Reference proteome</keyword>
<feature type="transmembrane region" description="Helical" evidence="12">
    <location>
        <begin position="43"/>
        <end position="74"/>
    </location>
</feature>
<evidence type="ECO:0000256" key="9">
    <source>
        <dbReference type="ARBA" id="ARBA00023201"/>
    </source>
</evidence>
<gene>
    <name evidence="13" type="ORF">OXX778_LOCUS662</name>
</gene>
<proteinExistence type="inferred from homology"/>
<keyword evidence="4 11" id="KW-0812">Transmembrane</keyword>
<evidence type="ECO:0000256" key="4">
    <source>
        <dbReference type="ARBA" id="ARBA00022692"/>
    </source>
</evidence>
<dbReference type="Proteomes" id="UP000663879">
    <property type="component" value="Unassembled WGS sequence"/>
</dbReference>
<evidence type="ECO:0000256" key="7">
    <source>
        <dbReference type="ARBA" id="ARBA00023065"/>
    </source>
</evidence>
<dbReference type="Pfam" id="PF00858">
    <property type="entry name" value="ASC"/>
    <property type="match status" value="1"/>
</dbReference>
<evidence type="ECO:0000256" key="10">
    <source>
        <dbReference type="ARBA" id="ARBA00023303"/>
    </source>
</evidence>
<dbReference type="PRINTS" id="PR01078">
    <property type="entry name" value="AMINACHANNEL"/>
</dbReference>
<evidence type="ECO:0000256" key="2">
    <source>
        <dbReference type="ARBA" id="ARBA00022448"/>
    </source>
</evidence>
<evidence type="ECO:0000256" key="5">
    <source>
        <dbReference type="ARBA" id="ARBA00022989"/>
    </source>
</evidence>
<evidence type="ECO:0000256" key="3">
    <source>
        <dbReference type="ARBA" id="ARBA00022461"/>
    </source>
</evidence>